<gene>
    <name evidence="1" type="ORF">S01H4_22364</name>
</gene>
<dbReference type="EMBL" id="BART01010240">
    <property type="protein sequence ID" value="GAG86893.1"/>
    <property type="molecule type" value="Genomic_DNA"/>
</dbReference>
<sequence>MYDKLTNDMTSLRRQLRKNPSSTFLKEDYNEVVKERKEVKRKMDELFKKIN</sequence>
<proteinExistence type="predicted"/>
<evidence type="ECO:0000313" key="1">
    <source>
        <dbReference type="EMBL" id="GAG86893.1"/>
    </source>
</evidence>
<protein>
    <submittedName>
        <fullName evidence="1">Uncharacterized protein</fullName>
    </submittedName>
</protein>
<accession>X1BRT9</accession>
<reference evidence="1" key="1">
    <citation type="journal article" date="2014" name="Front. Microbiol.">
        <title>High frequency of phylogenetically diverse reductive dehalogenase-homologous genes in deep subseafloor sedimentary metagenomes.</title>
        <authorList>
            <person name="Kawai M."/>
            <person name="Futagami T."/>
            <person name="Toyoda A."/>
            <person name="Takaki Y."/>
            <person name="Nishi S."/>
            <person name="Hori S."/>
            <person name="Arai W."/>
            <person name="Tsubouchi T."/>
            <person name="Morono Y."/>
            <person name="Uchiyama I."/>
            <person name="Ito T."/>
            <person name="Fujiyama A."/>
            <person name="Inagaki F."/>
            <person name="Takami H."/>
        </authorList>
    </citation>
    <scope>NUCLEOTIDE SEQUENCE</scope>
    <source>
        <strain evidence="1">Expedition CK06-06</strain>
    </source>
</reference>
<comment type="caution">
    <text evidence="1">The sequence shown here is derived from an EMBL/GenBank/DDBJ whole genome shotgun (WGS) entry which is preliminary data.</text>
</comment>
<dbReference type="AlphaFoldDB" id="X1BRT9"/>
<organism evidence="1">
    <name type="scientific">marine sediment metagenome</name>
    <dbReference type="NCBI Taxonomy" id="412755"/>
    <lineage>
        <taxon>unclassified sequences</taxon>
        <taxon>metagenomes</taxon>
        <taxon>ecological metagenomes</taxon>
    </lineage>
</organism>
<name>X1BRT9_9ZZZZ</name>